<evidence type="ECO:0000259" key="7">
    <source>
        <dbReference type="Pfam" id="PF20684"/>
    </source>
</evidence>
<proteinExistence type="inferred from homology"/>
<comment type="similarity">
    <text evidence="5">Belongs to the SAT4 family.</text>
</comment>
<evidence type="ECO:0000313" key="8">
    <source>
        <dbReference type="EMBL" id="RBR26928.1"/>
    </source>
</evidence>
<comment type="subcellular location">
    <subcellularLocation>
        <location evidence="1">Membrane</location>
        <topology evidence="1">Multi-pass membrane protein</topology>
    </subcellularLocation>
</comment>
<evidence type="ECO:0000256" key="6">
    <source>
        <dbReference type="SAM" id="Phobius"/>
    </source>
</evidence>
<feature type="transmembrane region" description="Helical" evidence="6">
    <location>
        <begin position="40"/>
        <end position="61"/>
    </location>
</feature>
<keyword evidence="4 6" id="KW-0472">Membrane</keyword>
<organism evidence="8 9">
    <name type="scientific">Fusarium coffeatum</name>
    <dbReference type="NCBI Taxonomy" id="231269"/>
    <lineage>
        <taxon>Eukaryota</taxon>
        <taxon>Fungi</taxon>
        <taxon>Dikarya</taxon>
        <taxon>Ascomycota</taxon>
        <taxon>Pezizomycotina</taxon>
        <taxon>Sordariomycetes</taxon>
        <taxon>Hypocreomycetidae</taxon>
        <taxon>Hypocreales</taxon>
        <taxon>Nectriaceae</taxon>
        <taxon>Fusarium</taxon>
        <taxon>Fusarium incarnatum-equiseti species complex</taxon>
    </lineage>
</organism>
<dbReference type="Proteomes" id="UP000253153">
    <property type="component" value="Unassembled WGS sequence"/>
</dbReference>
<feature type="transmembrane region" description="Helical" evidence="6">
    <location>
        <begin position="122"/>
        <end position="141"/>
    </location>
</feature>
<dbReference type="InterPro" id="IPR049326">
    <property type="entry name" value="Rhodopsin_dom_fungi"/>
</dbReference>
<protein>
    <recommendedName>
        <fullName evidence="7">Rhodopsin domain-containing protein</fullName>
    </recommendedName>
</protein>
<accession>A0A366SDE7</accession>
<evidence type="ECO:0000256" key="2">
    <source>
        <dbReference type="ARBA" id="ARBA00022692"/>
    </source>
</evidence>
<dbReference type="AlphaFoldDB" id="A0A366SDE7"/>
<feature type="transmembrane region" description="Helical" evidence="6">
    <location>
        <begin position="6"/>
        <end position="28"/>
    </location>
</feature>
<dbReference type="PANTHER" id="PTHR33048">
    <property type="entry name" value="PTH11-LIKE INTEGRAL MEMBRANE PROTEIN (AFU_ORTHOLOGUE AFUA_5G11245)"/>
    <property type="match status" value="1"/>
</dbReference>
<name>A0A366SDE7_9HYPO</name>
<evidence type="ECO:0000256" key="5">
    <source>
        <dbReference type="ARBA" id="ARBA00038359"/>
    </source>
</evidence>
<gene>
    <name evidence="8" type="ORF">FIESC28_00196</name>
</gene>
<feature type="transmembrane region" description="Helical" evidence="6">
    <location>
        <begin position="203"/>
        <end position="224"/>
    </location>
</feature>
<evidence type="ECO:0000256" key="1">
    <source>
        <dbReference type="ARBA" id="ARBA00004141"/>
    </source>
</evidence>
<dbReference type="InterPro" id="IPR052337">
    <property type="entry name" value="SAT4-like"/>
</dbReference>
<dbReference type="OrthoDB" id="2496787at2759"/>
<dbReference type="EMBL" id="QKXC01000005">
    <property type="protein sequence ID" value="RBR26928.1"/>
    <property type="molecule type" value="Genomic_DNA"/>
</dbReference>
<dbReference type="GO" id="GO:0016020">
    <property type="term" value="C:membrane"/>
    <property type="evidence" value="ECO:0007669"/>
    <property type="project" value="UniProtKB-SubCell"/>
</dbReference>
<reference evidence="8 9" key="1">
    <citation type="submission" date="2018-06" db="EMBL/GenBank/DDBJ databases">
        <title>Fusarium incarnatum-equiseti species complex species 28.</title>
        <authorList>
            <person name="Gardiner D.M."/>
        </authorList>
    </citation>
    <scope>NUCLEOTIDE SEQUENCE [LARGE SCALE GENOMIC DNA]</scope>
    <source>
        <strain evidence="8 9">FIESC_28</strain>
    </source>
</reference>
<evidence type="ECO:0000256" key="3">
    <source>
        <dbReference type="ARBA" id="ARBA00022989"/>
    </source>
</evidence>
<keyword evidence="3 6" id="KW-1133">Transmembrane helix</keyword>
<dbReference type="Pfam" id="PF20684">
    <property type="entry name" value="Fung_rhodopsin"/>
    <property type="match status" value="1"/>
</dbReference>
<feature type="domain" description="Rhodopsin" evidence="7">
    <location>
        <begin position="24"/>
        <end position="268"/>
    </location>
</feature>
<comment type="caution">
    <text evidence="8">The sequence shown here is derived from an EMBL/GenBank/DDBJ whole genome shotgun (WGS) entry which is preliminary data.</text>
</comment>
<sequence>MDYRPDVIASIAVTLPLAVLVLVLRLAARRMTRVGYGIDDWLAVFAFIGALGYSIESLVYLDYGLGIPLKDGPSHLTEDERLERSYIFTFISSLTYTIACGFAKLAILTFYWRLFKYSHSRIAIQVVLVLCIAWFIVRMFLLTMQCQPTSAYWDIDRRDTHCNVPSSTYFFSTGLTHLILDIIILLLPLVEVYRMHLPIGQKIAVMALFGFGALVVILSVFVIYDAFNFDGSSREIALKMGYHSALAAAETNLANVTISLPMLRPIFRTIIPSSFLSSHRSKRAVLDSVLANEYGMKGSRETKVSNQNASSSICEFAVQDDVPAGYDLEASHPGWGWGTEITISSPWRHRTPPPTVNEGLSGIQISEETTVHVQRLGEPVEDMPSLEEMETPK</sequence>
<evidence type="ECO:0000256" key="4">
    <source>
        <dbReference type="ARBA" id="ARBA00023136"/>
    </source>
</evidence>
<feature type="transmembrane region" description="Helical" evidence="6">
    <location>
        <begin position="86"/>
        <end position="110"/>
    </location>
</feature>
<dbReference type="GeneID" id="41989643"/>
<dbReference type="PANTHER" id="PTHR33048:SF47">
    <property type="entry name" value="INTEGRAL MEMBRANE PROTEIN-RELATED"/>
    <property type="match status" value="1"/>
</dbReference>
<keyword evidence="2 6" id="KW-0812">Transmembrane</keyword>
<keyword evidence="9" id="KW-1185">Reference proteome</keyword>
<feature type="transmembrane region" description="Helical" evidence="6">
    <location>
        <begin position="169"/>
        <end position="191"/>
    </location>
</feature>
<evidence type="ECO:0000313" key="9">
    <source>
        <dbReference type="Proteomes" id="UP000253153"/>
    </source>
</evidence>
<dbReference type="RefSeq" id="XP_031021519.1">
    <property type="nucleotide sequence ID" value="XM_031154347.1"/>
</dbReference>